<dbReference type="AlphaFoldDB" id="A0A0B0I7Y5"/>
<evidence type="ECO:0000256" key="2">
    <source>
        <dbReference type="ARBA" id="ARBA00022448"/>
    </source>
</evidence>
<dbReference type="PANTHER" id="PTHR23517:SF3">
    <property type="entry name" value="INTEGRAL MEMBRANE TRANSPORT PROTEIN"/>
    <property type="match status" value="1"/>
</dbReference>
<proteinExistence type="predicted"/>
<gene>
    <name evidence="9" type="ORF">LQ50_20020</name>
</gene>
<evidence type="ECO:0000313" key="9">
    <source>
        <dbReference type="EMBL" id="KHF38608.1"/>
    </source>
</evidence>
<keyword evidence="2" id="KW-0813">Transport</keyword>
<feature type="transmembrane region" description="Helical" evidence="7">
    <location>
        <begin position="155"/>
        <end position="173"/>
    </location>
</feature>
<dbReference type="EMBL" id="JRJU01000034">
    <property type="protein sequence ID" value="KHF38608.1"/>
    <property type="molecule type" value="Genomic_DNA"/>
</dbReference>
<evidence type="ECO:0000313" key="10">
    <source>
        <dbReference type="Proteomes" id="UP000030832"/>
    </source>
</evidence>
<evidence type="ECO:0000256" key="4">
    <source>
        <dbReference type="ARBA" id="ARBA00022692"/>
    </source>
</evidence>
<protein>
    <recommendedName>
        <fullName evidence="8">Major facilitator superfamily (MFS) profile domain-containing protein</fullName>
    </recommendedName>
</protein>
<keyword evidence="5 7" id="KW-1133">Transmembrane helix</keyword>
<keyword evidence="4 7" id="KW-0812">Transmembrane</keyword>
<dbReference type="GO" id="GO:0005886">
    <property type="term" value="C:plasma membrane"/>
    <property type="evidence" value="ECO:0007669"/>
    <property type="project" value="UniProtKB-SubCell"/>
</dbReference>
<evidence type="ECO:0000256" key="6">
    <source>
        <dbReference type="ARBA" id="ARBA00023136"/>
    </source>
</evidence>
<dbReference type="PROSITE" id="PS50850">
    <property type="entry name" value="MFS"/>
    <property type="match status" value="1"/>
</dbReference>
<dbReference type="Pfam" id="PF07690">
    <property type="entry name" value="MFS_1"/>
    <property type="match status" value="1"/>
</dbReference>
<name>A0A0B0I7Y5_9BACI</name>
<evidence type="ECO:0000259" key="8">
    <source>
        <dbReference type="PROSITE" id="PS50850"/>
    </source>
</evidence>
<dbReference type="GO" id="GO:0022857">
    <property type="term" value="F:transmembrane transporter activity"/>
    <property type="evidence" value="ECO:0007669"/>
    <property type="project" value="InterPro"/>
</dbReference>
<dbReference type="RefSeq" id="WP_034632221.1">
    <property type="nucleotide sequence ID" value="NZ_JRJU01000034.1"/>
</dbReference>
<dbReference type="InterPro" id="IPR050171">
    <property type="entry name" value="MFS_Transporters"/>
</dbReference>
<evidence type="ECO:0000256" key="7">
    <source>
        <dbReference type="SAM" id="Phobius"/>
    </source>
</evidence>
<dbReference type="InterPro" id="IPR020846">
    <property type="entry name" value="MFS_dom"/>
</dbReference>
<evidence type="ECO:0000256" key="3">
    <source>
        <dbReference type="ARBA" id="ARBA00022475"/>
    </source>
</evidence>
<keyword evidence="6 7" id="KW-0472">Membrane</keyword>
<keyword evidence="10" id="KW-1185">Reference proteome</keyword>
<evidence type="ECO:0000256" key="1">
    <source>
        <dbReference type="ARBA" id="ARBA00004651"/>
    </source>
</evidence>
<keyword evidence="3" id="KW-1003">Cell membrane</keyword>
<dbReference type="InterPro" id="IPR036259">
    <property type="entry name" value="MFS_trans_sf"/>
</dbReference>
<organism evidence="9 10">
    <name type="scientific">Halalkalibacter okhensis</name>
    <dbReference type="NCBI Taxonomy" id="333138"/>
    <lineage>
        <taxon>Bacteria</taxon>
        <taxon>Bacillati</taxon>
        <taxon>Bacillota</taxon>
        <taxon>Bacilli</taxon>
        <taxon>Bacillales</taxon>
        <taxon>Bacillaceae</taxon>
        <taxon>Halalkalibacter</taxon>
    </lineage>
</organism>
<evidence type="ECO:0000256" key="5">
    <source>
        <dbReference type="ARBA" id="ARBA00022989"/>
    </source>
</evidence>
<dbReference type="Proteomes" id="UP000030832">
    <property type="component" value="Unassembled WGS sequence"/>
</dbReference>
<comment type="subcellular location">
    <subcellularLocation>
        <location evidence="1">Cell membrane</location>
        <topology evidence="1">Multi-pass membrane protein</topology>
    </subcellularLocation>
</comment>
<feature type="domain" description="Major facilitator superfamily (MFS) profile" evidence="8">
    <location>
        <begin position="1"/>
        <end position="379"/>
    </location>
</feature>
<comment type="caution">
    <text evidence="9">The sequence shown here is derived from an EMBL/GenBank/DDBJ whole genome shotgun (WGS) entry which is preliminary data.</text>
</comment>
<sequence length="388" mass="41992">MKFFYLILFIQALYSIALHGTRPIVSLYADSLGISIITIGILVSSFALIPMLLAVSIGKWLDLFGAKRISSIGAFGMLLALCIPGIIPNIATLFISQFLFGLSHLFVLVSLQKTVGNLPGNRDKLIATFSLAGSLGELLGPLISGFSYEYFGFQYTYFLAAALVLISLGFTIFTKKKAWGTTSQSPKKQSPSLVLLKDNINLRKALIVSGLVLFSKDVFVAYFPIYGKGIGMNASQIGITLSFMAAMAMVIRLLQFHLVRKFGRSIILTTTLLISGVAYMTLPFTDIPLLLIAIAIILGGGLGLGQPLSLVFALNVSPINRQGEVLGMRLMFNRGSQFIAPFLFGGIGSLAGLSSIFLVSGGILLVGAYFTRLKEEEQQESKKERMSL</sequence>
<dbReference type="SUPFAM" id="SSF103473">
    <property type="entry name" value="MFS general substrate transporter"/>
    <property type="match status" value="1"/>
</dbReference>
<dbReference type="InterPro" id="IPR011701">
    <property type="entry name" value="MFS"/>
</dbReference>
<feature type="transmembrane region" description="Helical" evidence="7">
    <location>
        <begin position="266"/>
        <end position="284"/>
    </location>
</feature>
<feature type="transmembrane region" description="Helical" evidence="7">
    <location>
        <begin position="237"/>
        <end position="254"/>
    </location>
</feature>
<feature type="transmembrane region" description="Helical" evidence="7">
    <location>
        <begin position="338"/>
        <end position="370"/>
    </location>
</feature>
<dbReference type="STRING" id="333138.LQ50_20020"/>
<feature type="transmembrane region" description="Helical" evidence="7">
    <location>
        <begin position="290"/>
        <end position="317"/>
    </location>
</feature>
<feature type="transmembrane region" description="Helical" evidence="7">
    <location>
        <begin position="205"/>
        <end position="225"/>
    </location>
</feature>
<dbReference type="Gene3D" id="1.20.1250.20">
    <property type="entry name" value="MFS general substrate transporter like domains"/>
    <property type="match status" value="1"/>
</dbReference>
<dbReference type="PANTHER" id="PTHR23517">
    <property type="entry name" value="RESISTANCE PROTEIN MDTM, PUTATIVE-RELATED-RELATED"/>
    <property type="match status" value="1"/>
</dbReference>
<reference evidence="9 10" key="1">
    <citation type="submission" date="2014-09" db="EMBL/GenBank/DDBJ databases">
        <title>Genome sequencing and annotation of Bacillus Okhensis strain Kh10-101T.</title>
        <authorList>
            <person name="Prakash J.S."/>
        </authorList>
    </citation>
    <scope>NUCLEOTIDE SEQUENCE [LARGE SCALE GENOMIC DNA]</scope>
    <source>
        <strain evidence="10">Kh10-101T</strain>
    </source>
</reference>
<dbReference type="OrthoDB" id="4822895at2"/>
<feature type="transmembrane region" description="Helical" evidence="7">
    <location>
        <begin position="33"/>
        <end position="57"/>
    </location>
</feature>
<accession>A0A0B0I7Y5</accession>
<dbReference type="eggNOG" id="COG2814">
    <property type="taxonomic scope" value="Bacteria"/>
</dbReference>